<dbReference type="SMART" id="SM01041">
    <property type="entry name" value="BRO1"/>
    <property type="match status" value="1"/>
</dbReference>
<dbReference type="Proteomes" id="UP000249293">
    <property type="component" value="Chromosome 4"/>
</dbReference>
<dbReference type="PANTHER" id="PTHR23030">
    <property type="entry name" value="PCD6 INTERACTING PROTEIN-RELATED"/>
    <property type="match status" value="1"/>
</dbReference>
<dbReference type="GO" id="GO:0043328">
    <property type="term" value="P:protein transport to vacuole involved in ubiquitin-dependent protein catabolic process via the multivesicular body sorting pathway"/>
    <property type="evidence" value="ECO:0007669"/>
    <property type="project" value="TreeGrafter"/>
</dbReference>
<evidence type="ECO:0000256" key="2">
    <source>
        <dbReference type="ARBA" id="ARBA00004496"/>
    </source>
</evidence>
<gene>
    <name evidence="7" type="ORF">C5L36_0D00640</name>
</gene>
<dbReference type="PROSITE" id="PS51180">
    <property type="entry name" value="BRO1"/>
    <property type="match status" value="1"/>
</dbReference>
<dbReference type="Pfam" id="PF03097">
    <property type="entry name" value="BRO1"/>
    <property type="match status" value="2"/>
</dbReference>
<feature type="domain" description="BRO1" evidence="6">
    <location>
        <begin position="48"/>
        <end position="368"/>
    </location>
</feature>
<comment type="subcellular location">
    <subcellularLocation>
        <location evidence="2">Cytoplasm</location>
    </subcellularLocation>
    <subcellularLocation>
        <location evidence="1">Endosome</location>
    </subcellularLocation>
</comment>
<protein>
    <recommendedName>
        <fullName evidence="5">BRO domain-containing protein 1</fullName>
    </recommendedName>
</protein>
<evidence type="ECO:0000256" key="5">
    <source>
        <dbReference type="ARBA" id="ARBA00041284"/>
    </source>
</evidence>
<dbReference type="Pfam" id="PF13949">
    <property type="entry name" value="ALIX_LYPXL_bnd"/>
    <property type="match status" value="1"/>
</dbReference>
<dbReference type="PANTHER" id="PTHR23030:SF30">
    <property type="entry name" value="TYROSINE-PROTEIN PHOSPHATASE NON-RECEPTOR TYPE 23"/>
    <property type="match status" value="1"/>
</dbReference>
<evidence type="ECO:0000256" key="4">
    <source>
        <dbReference type="ARBA" id="ARBA00022753"/>
    </source>
</evidence>
<keyword evidence="8" id="KW-1185">Reference proteome</keyword>
<dbReference type="AlphaFoldDB" id="A0A2U9R7G5"/>
<dbReference type="Gene3D" id="1.20.140.50">
    <property type="entry name" value="alix/aip1 like domains"/>
    <property type="match status" value="1"/>
</dbReference>
<organism evidence="7 8">
    <name type="scientific">Pichia kudriavzevii</name>
    <name type="common">Yeast</name>
    <name type="synonym">Issatchenkia orientalis</name>
    <dbReference type="NCBI Taxonomy" id="4909"/>
    <lineage>
        <taxon>Eukaryota</taxon>
        <taxon>Fungi</taxon>
        <taxon>Dikarya</taxon>
        <taxon>Ascomycota</taxon>
        <taxon>Saccharomycotina</taxon>
        <taxon>Pichiomycetes</taxon>
        <taxon>Pichiales</taxon>
        <taxon>Pichiaceae</taxon>
        <taxon>Pichia</taxon>
    </lineage>
</organism>
<dbReference type="VEuPathDB" id="FungiDB:C5L36_0D00640"/>
<dbReference type="KEGG" id="pkz:C5L36_0D00640"/>
<name>A0A2U9R7G5_PICKU</name>
<evidence type="ECO:0000259" key="6">
    <source>
        <dbReference type="PROSITE" id="PS51180"/>
    </source>
</evidence>
<dbReference type="GeneID" id="40385154"/>
<reference evidence="7 8" key="1">
    <citation type="submission" date="2018-06" db="EMBL/GenBank/DDBJ databases">
        <title>Population genomics shows no distinction between pathogenic Candida krusei and environmental Pichia kudriavzevii: One species, four names.</title>
        <authorList>
            <person name="Douglass A.P."/>
            <person name="Offei B."/>
            <person name="Braun-Galleani S."/>
            <person name="Coughlan A.Y."/>
            <person name="Martos A."/>
            <person name="Ortiz-Merino R.A."/>
            <person name="Byrne K.P."/>
            <person name="Wolfe K.H."/>
        </authorList>
    </citation>
    <scope>NUCLEOTIDE SEQUENCE [LARGE SCALE GENOMIC DNA]</scope>
    <source>
        <strain evidence="7 8">CBS573</strain>
    </source>
</reference>
<dbReference type="Gene3D" id="1.20.120.560">
    <property type="entry name" value="alix/aip1 in complex with the ypdl late domain"/>
    <property type="match status" value="1"/>
</dbReference>
<dbReference type="Gene3D" id="1.25.40.280">
    <property type="entry name" value="alix/aip1 like domains"/>
    <property type="match status" value="2"/>
</dbReference>
<accession>A0A2U9R7G5</accession>
<evidence type="ECO:0000256" key="1">
    <source>
        <dbReference type="ARBA" id="ARBA00004177"/>
    </source>
</evidence>
<dbReference type="InterPro" id="IPR004328">
    <property type="entry name" value="BRO1_dom"/>
</dbReference>
<keyword evidence="4" id="KW-0967">Endosome</keyword>
<proteinExistence type="predicted"/>
<dbReference type="OrthoDB" id="64867at2759"/>
<dbReference type="STRING" id="4909.A0A2U9R7G5"/>
<keyword evidence="3" id="KW-0963">Cytoplasm</keyword>
<evidence type="ECO:0000313" key="7">
    <source>
        <dbReference type="EMBL" id="AWU77325.1"/>
    </source>
</evidence>
<evidence type="ECO:0000256" key="3">
    <source>
        <dbReference type="ARBA" id="ARBA00022490"/>
    </source>
</evidence>
<dbReference type="RefSeq" id="XP_029322802.1">
    <property type="nucleotide sequence ID" value="XM_029466942.1"/>
</dbReference>
<dbReference type="InterPro" id="IPR038499">
    <property type="entry name" value="BRO1_sf"/>
</dbReference>
<dbReference type="InterPro" id="IPR025304">
    <property type="entry name" value="ALIX_V_dom"/>
</dbReference>
<evidence type="ECO:0000313" key="8">
    <source>
        <dbReference type="Proteomes" id="UP000249293"/>
    </source>
</evidence>
<dbReference type="GO" id="GO:0005768">
    <property type="term" value="C:endosome"/>
    <property type="evidence" value="ECO:0007669"/>
    <property type="project" value="UniProtKB-SubCell"/>
</dbReference>
<sequence>MERQKKIKKKLLLFFVYLFLYVSINGVLLQKVLKLSSVTCTMELSESGFLFIKPLSTSYFDFVNVLSPLISVELHQNPKDFAFNLKQLNDLRVETLSNPSTITFELITKLKKYQTLLPYVKTHFPNLMFEWENQLVDFNKELQNINYNLSAYYSILATSLISSNLKRSAIYFQYSASLNDQFMNILLGQAQEIYYQTALSNSFKDSLITKITIQVADFYDQRETEGIWSYVYLKYVYFRCLSYLKYSLNCKDKGVAKACLQECQNLYSSIGDIQDVEFAQLSQDLENIKLKVINRFDEMEDVDVGKLGELKRCILAKPIEPPDLEVEAPFQKLIPKNIVEKLLVYEKTFDEFIQNELMTPLVELNIDLNVSNIEYELEKITGKFVPEIILQYRDQLIELGGIEKLDNLWNTLTFLKNECRLKLDNIWILLKNQTQYEETLALEHGYENWKLEILENNQQAGPIINSFKIYENYIKQAENGDNLINIQINEIRPFISIFHKMPILKEYIPDAEYIDMNPQLKDVVQSLRKCIEDIKSLVEERNKFTAQLKHKAKRFDAFQKYQKGEDLNSLLKNEIMTYSKEIEFVDNSKQKQLNMIETLNEQTVQFSRIKTSLKVSAKRIETINVLKASFEGFLETLKNAKQGVEFYQNLLENIKSKTSQLDLFLSKRIGLVKSIRNSV</sequence>
<dbReference type="EMBL" id="CP028776">
    <property type="protein sequence ID" value="AWU77325.1"/>
    <property type="molecule type" value="Genomic_DNA"/>
</dbReference>